<feature type="compositionally biased region" description="Basic residues" evidence="1">
    <location>
        <begin position="1"/>
        <end position="10"/>
    </location>
</feature>
<evidence type="ECO:0000313" key="2">
    <source>
        <dbReference type="EMBL" id="GMG29683.1"/>
    </source>
</evidence>
<name>A0A9W6YXN1_AMBMO</name>
<feature type="region of interest" description="Disordered" evidence="1">
    <location>
        <begin position="1"/>
        <end position="37"/>
    </location>
</feature>
<feature type="region of interest" description="Disordered" evidence="1">
    <location>
        <begin position="145"/>
        <end position="164"/>
    </location>
</feature>
<dbReference type="Proteomes" id="UP001165063">
    <property type="component" value="Unassembled WGS sequence"/>
</dbReference>
<organism evidence="2 3">
    <name type="scientific">Ambrosiozyma monospora</name>
    <name type="common">Yeast</name>
    <name type="synonym">Endomycopsis monosporus</name>
    <dbReference type="NCBI Taxonomy" id="43982"/>
    <lineage>
        <taxon>Eukaryota</taxon>
        <taxon>Fungi</taxon>
        <taxon>Dikarya</taxon>
        <taxon>Ascomycota</taxon>
        <taxon>Saccharomycotina</taxon>
        <taxon>Pichiomycetes</taxon>
        <taxon>Pichiales</taxon>
        <taxon>Pichiaceae</taxon>
        <taxon>Ambrosiozyma</taxon>
    </lineage>
</organism>
<dbReference type="EMBL" id="BSXU01001657">
    <property type="protein sequence ID" value="GMG29683.1"/>
    <property type="molecule type" value="Genomic_DNA"/>
</dbReference>
<dbReference type="OrthoDB" id="8058536at2759"/>
<dbReference type="AlphaFoldDB" id="A0A9W6YXN1"/>
<feature type="compositionally biased region" description="Polar residues" evidence="1">
    <location>
        <begin position="20"/>
        <end position="37"/>
    </location>
</feature>
<protein>
    <submittedName>
        <fullName evidence="2">Unnamed protein product</fullName>
    </submittedName>
</protein>
<feature type="compositionally biased region" description="Polar residues" evidence="1">
    <location>
        <begin position="147"/>
        <end position="164"/>
    </location>
</feature>
<keyword evidence="3" id="KW-1185">Reference proteome</keyword>
<proteinExistence type="predicted"/>
<evidence type="ECO:0000256" key="1">
    <source>
        <dbReference type="SAM" id="MobiDB-lite"/>
    </source>
</evidence>
<gene>
    <name evidence="2" type="ORF">Amon01_000374600</name>
</gene>
<reference evidence="2" key="1">
    <citation type="submission" date="2023-04" db="EMBL/GenBank/DDBJ databases">
        <title>Ambrosiozyma monospora NBRC 1965.</title>
        <authorList>
            <person name="Ichikawa N."/>
            <person name="Sato H."/>
            <person name="Tonouchi N."/>
        </authorList>
    </citation>
    <scope>NUCLEOTIDE SEQUENCE</scope>
    <source>
        <strain evidence="2">NBRC 1965</strain>
    </source>
</reference>
<comment type="caution">
    <text evidence="2">The sequence shown here is derived from an EMBL/GenBank/DDBJ whole genome shotgun (WGS) entry which is preliminary data.</text>
</comment>
<evidence type="ECO:0000313" key="3">
    <source>
        <dbReference type="Proteomes" id="UP001165063"/>
    </source>
</evidence>
<sequence>MNRYNYKLKKQQQQQQQQQSEQHNYWSLTPSLDTNQQQTVSRDITLAEIKKALKQQLASNPDSSPGKDGISYRFLDRAFSSFGPLLVEVYNNLFHAVELPETMKPVLFKFLLKDGKDKNEVTSYRPIALMSTITRFHPRKKFPLQHPTITTAGGQDEPGSTQLP</sequence>
<dbReference type="PANTHER" id="PTHR19446">
    <property type="entry name" value="REVERSE TRANSCRIPTASES"/>
    <property type="match status" value="1"/>
</dbReference>
<accession>A0A9W6YXN1</accession>